<keyword evidence="2" id="KW-1185">Reference proteome</keyword>
<dbReference type="AlphaFoldDB" id="A0A9D4A0H3"/>
<gene>
    <name evidence="1" type="ORF">J1N35_027721</name>
</gene>
<dbReference type="EMBL" id="JAIQCV010000008">
    <property type="protein sequence ID" value="KAH1075393.1"/>
    <property type="molecule type" value="Genomic_DNA"/>
</dbReference>
<evidence type="ECO:0000313" key="2">
    <source>
        <dbReference type="Proteomes" id="UP000828251"/>
    </source>
</evidence>
<dbReference type="OrthoDB" id="10418788at2759"/>
<name>A0A9D4A0H3_9ROSI</name>
<evidence type="ECO:0000313" key="1">
    <source>
        <dbReference type="EMBL" id="KAH1075393.1"/>
    </source>
</evidence>
<proteinExistence type="predicted"/>
<accession>A0A9D4A0H3</accession>
<organism evidence="1 2">
    <name type="scientific">Gossypium stocksii</name>
    <dbReference type="NCBI Taxonomy" id="47602"/>
    <lineage>
        <taxon>Eukaryota</taxon>
        <taxon>Viridiplantae</taxon>
        <taxon>Streptophyta</taxon>
        <taxon>Embryophyta</taxon>
        <taxon>Tracheophyta</taxon>
        <taxon>Spermatophyta</taxon>
        <taxon>Magnoliopsida</taxon>
        <taxon>eudicotyledons</taxon>
        <taxon>Gunneridae</taxon>
        <taxon>Pentapetalae</taxon>
        <taxon>rosids</taxon>
        <taxon>malvids</taxon>
        <taxon>Malvales</taxon>
        <taxon>Malvaceae</taxon>
        <taxon>Malvoideae</taxon>
        <taxon>Gossypium</taxon>
    </lineage>
</organism>
<dbReference type="Proteomes" id="UP000828251">
    <property type="component" value="Unassembled WGS sequence"/>
</dbReference>
<comment type="caution">
    <text evidence="1">The sequence shown here is derived from an EMBL/GenBank/DDBJ whole genome shotgun (WGS) entry which is preliminary data.</text>
</comment>
<sequence>MDVKVNREPIVKVKNRTRPSTWQSPIVGCVKMNIDGTRKPHIELAYLARIAKDNHGRWIFSYGRNIRNTVLNK</sequence>
<reference evidence="1 2" key="1">
    <citation type="journal article" date="2021" name="Plant Biotechnol. J.">
        <title>Multi-omics assisted identification of the key and species-specific regulatory components of drought-tolerant mechanisms in Gossypium stocksii.</title>
        <authorList>
            <person name="Yu D."/>
            <person name="Ke L."/>
            <person name="Zhang D."/>
            <person name="Wu Y."/>
            <person name="Sun Y."/>
            <person name="Mei J."/>
            <person name="Sun J."/>
            <person name="Sun Y."/>
        </authorList>
    </citation>
    <scope>NUCLEOTIDE SEQUENCE [LARGE SCALE GENOMIC DNA]</scope>
    <source>
        <strain evidence="2">cv. E1</strain>
        <tissue evidence="1">Leaf</tissue>
    </source>
</reference>
<protein>
    <submittedName>
        <fullName evidence="1">Uncharacterized protein</fullName>
    </submittedName>
</protein>